<dbReference type="InterPro" id="IPR044537">
    <property type="entry name" value="Rip2-like"/>
</dbReference>
<keyword evidence="4" id="KW-1003">Cell membrane</keyword>
<dbReference type="GO" id="GO:0046872">
    <property type="term" value="F:metal ion binding"/>
    <property type="evidence" value="ECO:0007669"/>
    <property type="project" value="UniProtKB-KW"/>
</dbReference>
<dbReference type="Pfam" id="PF02163">
    <property type="entry name" value="Peptidase_M50"/>
    <property type="match status" value="1"/>
</dbReference>
<comment type="similarity">
    <text evidence="3">Belongs to the peptidase M50B family.</text>
</comment>
<dbReference type="InterPro" id="IPR008915">
    <property type="entry name" value="Peptidase_M50"/>
</dbReference>
<name>A0A1W1DI54_9ZZZZ</name>
<comment type="cofactor">
    <cofactor evidence="1">
        <name>Zn(2+)</name>
        <dbReference type="ChEBI" id="CHEBI:29105"/>
    </cofactor>
</comment>
<feature type="transmembrane region" description="Helical" evidence="13">
    <location>
        <begin position="92"/>
        <end position="117"/>
    </location>
</feature>
<dbReference type="AlphaFoldDB" id="A0A1W1DI54"/>
<proteinExistence type="inferred from homology"/>
<feature type="transmembrane region" description="Helical" evidence="13">
    <location>
        <begin position="124"/>
        <end position="145"/>
    </location>
</feature>
<keyword evidence="12 13" id="KW-0472">Membrane</keyword>
<keyword evidence="8" id="KW-0378">Hydrolase</keyword>
<sequence length="223" mass="24392">MGDIQSILIWVIPVLFAITVHEVAHGWVAYQLGDGSAKMMGRLTLNPIKHIDPFGTIIVPALLYLASVGFIFGWAKPVPVNFDALHSPKRDMLLVAIAGPGVNLLMSIGWLIVVMIGNSMNIDILILMGGAGIFINLLLAIFNLLPIPPLDGGRVVSSLLPNRLSYQFDQLEPYGIIILVVLLYLGVFQNVVLPLVNLLLEFLSNLSGLNLDYLIFCSLLKYC</sequence>
<organism evidence="15">
    <name type="scientific">hydrothermal vent metagenome</name>
    <dbReference type="NCBI Taxonomy" id="652676"/>
    <lineage>
        <taxon>unclassified sequences</taxon>
        <taxon>metagenomes</taxon>
        <taxon>ecological metagenomes</taxon>
    </lineage>
</organism>
<keyword evidence="11 15" id="KW-0482">Metalloprotease</keyword>
<evidence type="ECO:0000256" key="10">
    <source>
        <dbReference type="ARBA" id="ARBA00022989"/>
    </source>
</evidence>
<dbReference type="InterPro" id="IPR052348">
    <property type="entry name" value="Metallopeptidase_M50B"/>
</dbReference>
<keyword evidence="10 13" id="KW-1133">Transmembrane helix</keyword>
<dbReference type="PANTHER" id="PTHR35864">
    <property type="entry name" value="ZINC METALLOPROTEASE MJ0611-RELATED"/>
    <property type="match status" value="1"/>
</dbReference>
<dbReference type="EMBL" id="FPHU01000120">
    <property type="protein sequence ID" value="SFV80959.1"/>
    <property type="molecule type" value="Genomic_DNA"/>
</dbReference>
<feature type="domain" description="Peptidase M50" evidence="14">
    <location>
        <begin position="117"/>
        <end position="164"/>
    </location>
</feature>
<dbReference type="GO" id="GO:0008237">
    <property type="term" value="F:metallopeptidase activity"/>
    <property type="evidence" value="ECO:0007669"/>
    <property type="project" value="UniProtKB-KW"/>
</dbReference>
<dbReference type="GO" id="GO:0005886">
    <property type="term" value="C:plasma membrane"/>
    <property type="evidence" value="ECO:0007669"/>
    <property type="project" value="UniProtKB-SubCell"/>
</dbReference>
<protein>
    <submittedName>
        <fullName evidence="15">FIG004556: membrane metalloprotease</fullName>
    </submittedName>
</protein>
<evidence type="ECO:0000256" key="7">
    <source>
        <dbReference type="ARBA" id="ARBA00022723"/>
    </source>
</evidence>
<feature type="transmembrane region" description="Helical" evidence="13">
    <location>
        <begin position="174"/>
        <end position="200"/>
    </location>
</feature>
<evidence type="ECO:0000256" key="4">
    <source>
        <dbReference type="ARBA" id="ARBA00022475"/>
    </source>
</evidence>
<accession>A0A1W1DI54</accession>
<evidence type="ECO:0000256" key="8">
    <source>
        <dbReference type="ARBA" id="ARBA00022801"/>
    </source>
</evidence>
<evidence type="ECO:0000256" key="2">
    <source>
        <dbReference type="ARBA" id="ARBA00004651"/>
    </source>
</evidence>
<evidence type="ECO:0000259" key="14">
    <source>
        <dbReference type="Pfam" id="PF02163"/>
    </source>
</evidence>
<evidence type="ECO:0000256" key="13">
    <source>
        <dbReference type="SAM" id="Phobius"/>
    </source>
</evidence>
<evidence type="ECO:0000256" key="9">
    <source>
        <dbReference type="ARBA" id="ARBA00022833"/>
    </source>
</evidence>
<gene>
    <name evidence="15" type="ORF">MNB_SUP05-13-63</name>
</gene>
<feature type="transmembrane region" description="Helical" evidence="13">
    <location>
        <begin position="6"/>
        <end position="30"/>
    </location>
</feature>
<evidence type="ECO:0000256" key="1">
    <source>
        <dbReference type="ARBA" id="ARBA00001947"/>
    </source>
</evidence>
<keyword evidence="6 13" id="KW-0812">Transmembrane</keyword>
<evidence type="ECO:0000256" key="11">
    <source>
        <dbReference type="ARBA" id="ARBA00023049"/>
    </source>
</evidence>
<dbReference type="PANTHER" id="PTHR35864:SF1">
    <property type="entry name" value="ZINC METALLOPROTEASE YWHC-RELATED"/>
    <property type="match status" value="1"/>
</dbReference>
<evidence type="ECO:0000256" key="6">
    <source>
        <dbReference type="ARBA" id="ARBA00022692"/>
    </source>
</evidence>
<feature type="transmembrane region" description="Helical" evidence="13">
    <location>
        <begin position="51"/>
        <end position="72"/>
    </location>
</feature>
<dbReference type="CDD" id="cd06158">
    <property type="entry name" value="S2P-M50_like_1"/>
    <property type="match status" value="1"/>
</dbReference>
<comment type="subcellular location">
    <subcellularLocation>
        <location evidence="2">Cell membrane</location>
        <topology evidence="2">Multi-pass membrane protein</topology>
    </subcellularLocation>
</comment>
<evidence type="ECO:0000256" key="5">
    <source>
        <dbReference type="ARBA" id="ARBA00022670"/>
    </source>
</evidence>
<keyword evidence="5 15" id="KW-0645">Protease</keyword>
<keyword evidence="9" id="KW-0862">Zinc</keyword>
<dbReference type="GO" id="GO:0006508">
    <property type="term" value="P:proteolysis"/>
    <property type="evidence" value="ECO:0007669"/>
    <property type="project" value="UniProtKB-KW"/>
</dbReference>
<evidence type="ECO:0000256" key="3">
    <source>
        <dbReference type="ARBA" id="ARBA00007931"/>
    </source>
</evidence>
<reference evidence="15" key="1">
    <citation type="submission" date="2016-10" db="EMBL/GenBank/DDBJ databases">
        <authorList>
            <person name="de Groot N.N."/>
        </authorList>
    </citation>
    <scope>NUCLEOTIDE SEQUENCE</scope>
</reference>
<evidence type="ECO:0000313" key="15">
    <source>
        <dbReference type="EMBL" id="SFV80959.1"/>
    </source>
</evidence>
<keyword evidence="7" id="KW-0479">Metal-binding</keyword>
<evidence type="ECO:0000256" key="12">
    <source>
        <dbReference type="ARBA" id="ARBA00023136"/>
    </source>
</evidence>